<dbReference type="PANTHER" id="PTHR30408:SF12">
    <property type="entry name" value="TYPE I RESTRICTION ENZYME MJAVIII SPECIFICITY SUBUNIT"/>
    <property type="match status" value="1"/>
</dbReference>
<organism evidence="6 7">
    <name type="scientific">Pseudoalteromonas arctica</name>
    <dbReference type="NCBI Taxonomy" id="394751"/>
    <lineage>
        <taxon>Bacteria</taxon>
        <taxon>Pseudomonadati</taxon>
        <taxon>Pseudomonadota</taxon>
        <taxon>Gammaproteobacteria</taxon>
        <taxon>Alteromonadales</taxon>
        <taxon>Pseudoalteromonadaceae</taxon>
        <taxon>Pseudoalteromonas</taxon>
    </lineage>
</organism>
<feature type="domain" description="Type I restriction modification DNA specificity" evidence="5">
    <location>
        <begin position="3"/>
        <end position="168"/>
    </location>
</feature>
<evidence type="ECO:0000256" key="3">
    <source>
        <dbReference type="ARBA" id="ARBA00023125"/>
    </source>
</evidence>
<keyword evidence="3" id="KW-0238">DNA-binding</keyword>
<feature type="domain" description="Type I restriction modification DNA specificity" evidence="5">
    <location>
        <begin position="250"/>
        <end position="379"/>
    </location>
</feature>
<sequence length="403" mass="45398">MSWEKSTLGEISDFIRNGASIKQMDGASGLPITRIETIAARAINFDKCGYANIGDDEYEDRRMRPGDILISHINSEKHLGKCAIFDSDRKDLIHGMNLLCLRPNERVFPKFVFYYLNSQLFLNLLPKITKKSVNQASFTVTHFKGLPIPLPPLPVQKQIAAVLEKADTLRGQCQQMEKELNSLTHSIFFDMFGDPITNPKGWNISYLPNHGSLKNGLNFAKGESGNTLKYLGVGNFKSWDFISNLEPLGTVELDEVPTDDYLIQSGDIVFVRSNGNKALVGRCLTVYPKKVPLTFSGFCIRYRVEDSNVEPEYLSYLFKTSSMKQALLQGGQGANIQNINQKILSSIAIPLPPIEKQKLFCKLINMHRKNLKKATDKSLEHESLFQSLMQRAFRGELELKNVA</sequence>
<comment type="similarity">
    <text evidence="1">Belongs to the type-I restriction system S methylase family.</text>
</comment>
<dbReference type="InterPro" id="IPR044946">
    <property type="entry name" value="Restrct_endonuc_typeI_TRD_sf"/>
</dbReference>
<dbReference type="Gene3D" id="3.90.220.20">
    <property type="entry name" value="DNA methylase specificity domains"/>
    <property type="match status" value="2"/>
</dbReference>
<comment type="caution">
    <text evidence="6">The sequence shown here is derived from an EMBL/GenBank/DDBJ whole genome shotgun (WGS) entry which is preliminary data.</text>
</comment>
<evidence type="ECO:0000256" key="4">
    <source>
        <dbReference type="SAM" id="Coils"/>
    </source>
</evidence>
<dbReference type="InterPro" id="IPR000055">
    <property type="entry name" value="Restrct_endonuc_typeI_TRD"/>
</dbReference>
<keyword evidence="4" id="KW-0175">Coiled coil</keyword>
<dbReference type="AlphaFoldDB" id="A0A7Y0HC94"/>
<dbReference type="GO" id="GO:0003677">
    <property type="term" value="F:DNA binding"/>
    <property type="evidence" value="ECO:0007669"/>
    <property type="project" value="UniProtKB-KW"/>
</dbReference>
<dbReference type="EMBL" id="JABBMT010000036">
    <property type="protein sequence ID" value="NMM42365.1"/>
    <property type="molecule type" value="Genomic_DNA"/>
</dbReference>
<evidence type="ECO:0000256" key="1">
    <source>
        <dbReference type="ARBA" id="ARBA00010923"/>
    </source>
</evidence>
<evidence type="ECO:0000256" key="2">
    <source>
        <dbReference type="ARBA" id="ARBA00022747"/>
    </source>
</evidence>
<accession>A0A7Y0HC94</accession>
<name>A0A7Y0HC94_9GAMM</name>
<proteinExistence type="inferred from homology"/>
<evidence type="ECO:0000259" key="5">
    <source>
        <dbReference type="Pfam" id="PF01420"/>
    </source>
</evidence>
<protein>
    <recommendedName>
        <fullName evidence="5">Type I restriction modification DNA specificity domain-containing protein</fullName>
    </recommendedName>
</protein>
<keyword evidence="2" id="KW-0680">Restriction system</keyword>
<feature type="coiled-coil region" evidence="4">
    <location>
        <begin position="159"/>
        <end position="186"/>
    </location>
</feature>
<gene>
    <name evidence="6" type="ORF">HHO47_16440</name>
</gene>
<dbReference type="CDD" id="cd17522">
    <property type="entry name" value="RMtype1_S_MjaORF1531P-TRD1-CR1_like"/>
    <property type="match status" value="1"/>
</dbReference>
<dbReference type="PANTHER" id="PTHR30408">
    <property type="entry name" value="TYPE-1 RESTRICTION ENZYME ECOKI SPECIFICITY PROTEIN"/>
    <property type="match status" value="1"/>
</dbReference>
<keyword evidence="7" id="KW-1185">Reference proteome</keyword>
<dbReference type="InterPro" id="IPR052021">
    <property type="entry name" value="Type-I_RS_S_subunit"/>
</dbReference>
<evidence type="ECO:0000313" key="6">
    <source>
        <dbReference type="EMBL" id="NMM42365.1"/>
    </source>
</evidence>
<dbReference type="SUPFAM" id="SSF116734">
    <property type="entry name" value="DNA methylase specificity domain"/>
    <property type="match status" value="2"/>
</dbReference>
<reference evidence="6" key="1">
    <citation type="submission" date="2020-04" db="EMBL/GenBank/DDBJ databases">
        <title>Genome Sequencing for Pseudoaltermonas arctica.</title>
        <authorList>
            <person name="Elkins N.S."/>
        </authorList>
    </citation>
    <scope>NUCLEOTIDE SEQUENCE [LARGE SCALE GENOMIC DNA]</scope>
    <source>
        <strain evidence="6">NEC-BIFX-2020_0012</strain>
    </source>
</reference>
<dbReference type="GO" id="GO:0009307">
    <property type="term" value="P:DNA restriction-modification system"/>
    <property type="evidence" value="ECO:0007669"/>
    <property type="project" value="UniProtKB-KW"/>
</dbReference>
<dbReference type="Proteomes" id="UP000570493">
    <property type="component" value="Unassembled WGS sequence"/>
</dbReference>
<dbReference type="CDD" id="cd17517">
    <property type="entry name" value="RMtype1_S_EcoKI_StySPI-TRD2-CR2_like"/>
    <property type="match status" value="1"/>
</dbReference>
<dbReference type="RefSeq" id="WP_169021278.1">
    <property type="nucleotide sequence ID" value="NZ_JABBMT010000036.1"/>
</dbReference>
<evidence type="ECO:0000313" key="7">
    <source>
        <dbReference type="Proteomes" id="UP000570493"/>
    </source>
</evidence>
<dbReference type="Pfam" id="PF01420">
    <property type="entry name" value="Methylase_S"/>
    <property type="match status" value="2"/>
</dbReference>